<sequence length="68" mass="8265">MTKQQFIQYLRDQADYIKQMANDIENGVEPQYWTVDLPIPEYEQEREMQTAAREFNWKYDKEIEAESA</sequence>
<evidence type="ECO:0000313" key="2">
    <source>
        <dbReference type="Proteomes" id="UP000215509"/>
    </source>
</evidence>
<name>A0A229UKU1_9BACL</name>
<reference evidence="1 2" key="1">
    <citation type="submission" date="2017-07" db="EMBL/GenBank/DDBJ databases">
        <title>Genome sequencing and assembly of Paenibacillus rigui.</title>
        <authorList>
            <person name="Mayilraj S."/>
        </authorList>
    </citation>
    <scope>NUCLEOTIDE SEQUENCE [LARGE SCALE GENOMIC DNA]</scope>
    <source>
        <strain evidence="1 2">JCM 16352</strain>
    </source>
</reference>
<dbReference type="RefSeq" id="WP_094017249.1">
    <property type="nucleotide sequence ID" value="NZ_NMQW01000036.1"/>
</dbReference>
<keyword evidence="2" id="KW-1185">Reference proteome</keyword>
<accession>A0A229UKU1</accession>
<dbReference type="EMBL" id="NMQW01000036">
    <property type="protein sequence ID" value="OXM84003.1"/>
    <property type="molecule type" value="Genomic_DNA"/>
</dbReference>
<gene>
    <name evidence="1" type="ORF">CF651_23105</name>
</gene>
<dbReference type="Proteomes" id="UP000215509">
    <property type="component" value="Unassembled WGS sequence"/>
</dbReference>
<organism evidence="1 2">
    <name type="scientific">Paenibacillus rigui</name>
    <dbReference type="NCBI Taxonomy" id="554312"/>
    <lineage>
        <taxon>Bacteria</taxon>
        <taxon>Bacillati</taxon>
        <taxon>Bacillota</taxon>
        <taxon>Bacilli</taxon>
        <taxon>Bacillales</taxon>
        <taxon>Paenibacillaceae</taxon>
        <taxon>Paenibacillus</taxon>
    </lineage>
</organism>
<proteinExistence type="predicted"/>
<protein>
    <submittedName>
        <fullName evidence="1">Uncharacterized protein</fullName>
    </submittedName>
</protein>
<comment type="caution">
    <text evidence="1">The sequence shown here is derived from an EMBL/GenBank/DDBJ whole genome shotgun (WGS) entry which is preliminary data.</text>
</comment>
<dbReference type="AlphaFoldDB" id="A0A229UKU1"/>
<evidence type="ECO:0000313" key="1">
    <source>
        <dbReference type="EMBL" id="OXM84003.1"/>
    </source>
</evidence>